<dbReference type="EMBL" id="BQKI01000015">
    <property type="protein sequence ID" value="GJN09220.1"/>
    <property type="molecule type" value="Genomic_DNA"/>
</dbReference>
<evidence type="ECO:0000313" key="3">
    <source>
        <dbReference type="Proteomes" id="UP001054889"/>
    </source>
</evidence>
<keyword evidence="3" id="KW-1185">Reference proteome</keyword>
<evidence type="ECO:0000256" key="1">
    <source>
        <dbReference type="SAM" id="MobiDB-lite"/>
    </source>
</evidence>
<accession>A0AAV5DH26</accession>
<organism evidence="2 3">
    <name type="scientific">Eleusine coracana subsp. coracana</name>
    <dbReference type="NCBI Taxonomy" id="191504"/>
    <lineage>
        <taxon>Eukaryota</taxon>
        <taxon>Viridiplantae</taxon>
        <taxon>Streptophyta</taxon>
        <taxon>Embryophyta</taxon>
        <taxon>Tracheophyta</taxon>
        <taxon>Spermatophyta</taxon>
        <taxon>Magnoliopsida</taxon>
        <taxon>Liliopsida</taxon>
        <taxon>Poales</taxon>
        <taxon>Poaceae</taxon>
        <taxon>PACMAD clade</taxon>
        <taxon>Chloridoideae</taxon>
        <taxon>Cynodonteae</taxon>
        <taxon>Eleusininae</taxon>
        <taxon>Eleusine</taxon>
    </lineage>
</organism>
<reference evidence="2" key="2">
    <citation type="submission" date="2021-12" db="EMBL/GenBank/DDBJ databases">
        <title>Resequencing data analysis of finger millet.</title>
        <authorList>
            <person name="Hatakeyama M."/>
            <person name="Aluri S."/>
            <person name="Balachadran M.T."/>
            <person name="Sivarajan S.R."/>
            <person name="Poveda L."/>
            <person name="Shimizu-Inatsugi R."/>
            <person name="Schlapbach R."/>
            <person name="Sreeman S.M."/>
            <person name="Shimizu K.K."/>
        </authorList>
    </citation>
    <scope>NUCLEOTIDE SEQUENCE</scope>
</reference>
<evidence type="ECO:0000313" key="2">
    <source>
        <dbReference type="EMBL" id="GJN09220.1"/>
    </source>
</evidence>
<dbReference type="AlphaFoldDB" id="A0AAV5DH26"/>
<gene>
    <name evidence="2" type="primary">ga27204</name>
    <name evidence="2" type="ORF">PR202_ga27204</name>
</gene>
<name>A0AAV5DH26_ELECO</name>
<proteinExistence type="predicted"/>
<reference evidence="2" key="1">
    <citation type="journal article" date="2018" name="DNA Res.">
        <title>Multiple hybrid de novo genome assembly of finger millet, an orphan allotetraploid crop.</title>
        <authorList>
            <person name="Hatakeyama M."/>
            <person name="Aluri S."/>
            <person name="Balachadran M.T."/>
            <person name="Sivarajan S.R."/>
            <person name="Patrignani A."/>
            <person name="Gruter S."/>
            <person name="Poveda L."/>
            <person name="Shimizu-Inatsugi R."/>
            <person name="Baeten J."/>
            <person name="Francoijs K.J."/>
            <person name="Nataraja K.N."/>
            <person name="Reddy Y.A.N."/>
            <person name="Phadnis S."/>
            <person name="Ravikumar R.L."/>
            <person name="Schlapbach R."/>
            <person name="Sreeman S.M."/>
            <person name="Shimizu K.K."/>
        </authorList>
    </citation>
    <scope>NUCLEOTIDE SEQUENCE</scope>
</reference>
<sequence>MRERAAAGSVATLRGQIASGLFAARGCGERRFKPSSARVARGSGPGTDPIPIDQRRRKAASGIRARLPGRTGALRPALGKTPPRRSLSRVSRNLPTHGPAMRAGATQISTFTAAAAHALCFAGLAAAHFLAGRGALVADPERTLRLLVVLSLPFPPAHLPPLPTYSSVCEAPVVIAVFSYLRRMPTLLGAAPRLCPGICSPCRGVPNWLHLLSGTGYATNLLVTSHVSVYSSYINTITNCGKQDYNYDMLMHDLAVCSRSMCLRSIQKFLAECGFSHHPEFSQC</sequence>
<protein>
    <submittedName>
        <fullName evidence="2">Uncharacterized protein</fullName>
    </submittedName>
</protein>
<comment type="caution">
    <text evidence="2">The sequence shown here is derived from an EMBL/GenBank/DDBJ whole genome shotgun (WGS) entry which is preliminary data.</text>
</comment>
<dbReference type="Proteomes" id="UP001054889">
    <property type="component" value="Unassembled WGS sequence"/>
</dbReference>
<feature type="region of interest" description="Disordered" evidence="1">
    <location>
        <begin position="32"/>
        <end position="99"/>
    </location>
</feature>